<evidence type="ECO:0000256" key="6">
    <source>
        <dbReference type="SAM" id="Phobius"/>
    </source>
</evidence>
<protein>
    <recommendedName>
        <fullName evidence="7">TLC domain-containing protein</fullName>
    </recommendedName>
</protein>
<proteinExistence type="predicted"/>
<feature type="transmembrane region" description="Helical" evidence="6">
    <location>
        <begin position="139"/>
        <end position="161"/>
    </location>
</feature>
<keyword evidence="3 6" id="KW-1133">Transmembrane helix</keyword>
<dbReference type="GeneID" id="34521645"/>
<keyword evidence="2 5" id="KW-0812">Transmembrane</keyword>
<dbReference type="GO" id="GO:0016020">
    <property type="term" value="C:membrane"/>
    <property type="evidence" value="ECO:0007669"/>
    <property type="project" value="UniProtKB-SubCell"/>
</dbReference>
<dbReference type="PROSITE" id="PS50922">
    <property type="entry name" value="TLC"/>
    <property type="match status" value="1"/>
</dbReference>
<name>W6MSQ8_9ASCO</name>
<dbReference type="GO" id="GO:0055088">
    <property type="term" value="P:lipid homeostasis"/>
    <property type="evidence" value="ECO:0007669"/>
    <property type="project" value="TreeGrafter"/>
</dbReference>
<evidence type="ECO:0000313" key="9">
    <source>
        <dbReference type="Proteomes" id="UP000019384"/>
    </source>
</evidence>
<dbReference type="InterPro" id="IPR006634">
    <property type="entry name" value="TLC-dom"/>
</dbReference>
<dbReference type="Pfam" id="PF03798">
    <property type="entry name" value="TRAM_LAG1_CLN8"/>
    <property type="match status" value="1"/>
</dbReference>
<evidence type="ECO:0000256" key="1">
    <source>
        <dbReference type="ARBA" id="ARBA00004141"/>
    </source>
</evidence>
<evidence type="ECO:0000256" key="5">
    <source>
        <dbReference type="PROSITE-ProRule" id="PRU00205"/>
    </source>
</evidence>
<dbReference type="OrthoDB" id="10266980at2759"/>
<accession>W6MSQ8</accession>
<dbReference type="InterPro" id="IPR050846">
    <property type="entry name" value="TLCD"/>
</dbReference>
<evidence type="ECO:0000256" key="2">
    <source>
        <dbReference type="ARBA" id="ARBA00022692"/>
    </source>
</evidence>
<evidence type="ECO:0000259" key="7">
    <source>
        <dbReference type="PROSITE" id="PS50922"/>
    </source>
</evidence>
<feature type="transmembrane region" description="Helical" evidence="6">
    <location>
        <begin position="202"/>
        <end position="223"/>
    </location>
</feature>
<feature type="transmembrane region" description="Helical" evidence="6">
    <location>
        <begin position="167"/>
        <end position="190"/>
    </location>
</feature>
<evidence type="ECO:0000256" key="3">
    <source>
        <dbReference type="ARBA" id="ARBA00022989"/>
    </source>
</evidence>
<sequence length="291" mass="33498">MDSFRRLQKAYAYDDPLAHVRVPLVDEYLMPLVHGRLQNHIHELVSTVILYQIVFVLARLYLRFLNPSLNKTISPKTRVDFSIRIVSMFQSIVILLAIMPLFCNEHLAQHRVFAVSPYAGMVSAAAAGYFVWDSLISLAYVRLFGIGYLIHGVVSSAMFLIGASGYIHFYAPHFLLFELSTPFLNVRWFALKFPDRFGPRIALVNNAILILIFFFVRIAWGWYYAARLGMDFYSVRNDPRSNTLFSLTIFSGNVVLDVLNVYWFSKMLTVAITTLKKMFKKDVDETKLKLI</sequence>
<dbReference type="Proteomes" id="UP000019384">
    <property type="component" value="Unassembled WGS sequence"/>
</dbReference>
<dbReference type="RefSeq" id="XP_022460257.1">
    <property type="nucleotide sequence ID" value="XM_022600964.1"/>
</dbReference>
<dbReference type="SMART" id="SM00724">
    <property type="entry name" value="TLC"/>
    <property type="match status" value="1"/>
</dbReference>
<reference evidence="8" key="1">
    <citation type="submission" date="2013-12" db="EMBL/GenBank/DDBJ databases">
        <authorList>
            <person name="Genoscope - CEA"/>
        </authorList>
    </citation>
    <scope>NUCLEOTIDE SEQUENCE</scope>
    <source>
        <strain evidence="8">CBS 1993</strain>
    </source>
</reference>
<keyword evidence="4 5" id="KW-0472">Membrane</keyword>
<dbReference type="STRING" id="1382522.W6MSQ8"/>
<dbReference type="PANTHER" id="PTHR13439">
    <property type="entry name" value="CT120 PROTEIN"/>
    <property type="match status" value="1"/>
</dbReference>
<dbReference type="PANTHER" id="PTHR13439:SF6">
    <property type="entry name" value="AAR085WP"/>
    <property type="match status" value="1"/>
</dbReference>
<feature type="transmembrane region" description="Helical" evidence="6">
    <location>
        <begin position="243"/>
        <end position="264"/>
    </location>
</feature>
<dbReference type="GO" id="GO:0036152">
    <property type="term" value="P:phosphatidylethanolamine acyl-chain remodeling"/>
    <property type="evidence" value="ECO:0007669"/>
    <property type="project" value="EnsemblFungi"/>
</dbReference>
<feature type="transmembrane region" description="Helical" evidence="6">
    <location>
        <begin position="83"/>
        <end position="102"/>
    </location>
</feature>
<evidence type="ECO:0000313" key="8">
    <source>
        <dbReference type="EMBL" id="CDK28267.1"/>
    </source>
</evidence>
<dbReference type="GO" id="GO:0005783">
    <property type="term" value="C:endoplasmic reticulum"/>
    <property type="evidence" value="ECO:0007669"/>
    <property type="project" value="TreeGrafter"/>
</dbReference>
<dbReference type="EMBL" id="HG793129">
    <property type="protein sequence ID" value="CDK28267.1"/>
    <property type="molecule type" value="Genomic_DNA"/>
</dbReference>
<reference evidence="8" key="2">
    <citation type="submission" date="2014-02" db="EMBL/GenBank/DDBJ databases">
        <title>Complete DNA sequence of /Kuraishia capsulata/ illustrates novel genomic features among budding yeasts (/Saccharomycotina/).</title>
        <authorList>
            <person name="Morales L."/>
            <person name="Noel B."/>
            <person name="Porcel B."/>
            <person name="Marcet-Houben M."/>
            <person name="Hullo M-F."/>
            <person name="Sacerdot C."/>
            <person name="Tekaia F."/>
            <person name="Leh-Louis V."/>
            <person name="Despons L."/>
            <person name="Khanna V."/>
            <person name="Aury J-M."/>
            <person name="Barbe V."/>
            <person name="Couloux A."/>
            <person name="Labadie K."/>
            <person name="Pelletier E."/>
            <person name="Souciet J-L."/>
            <person name="Boekhout T."/>
            <person name="Gabaldon T."/>
            <person name="Wincker P."/>
            <person name="Dujon B."/>
        </authorList>
    </citation>
    <scope>NUCLEOTIDE SEQUENCE</scope>
    <source>
        <strain evidence="8">CBS 1993</strain>
    </source>
</reference>
<keyword evidence="9" id="KW-1185">Reference proteome</keyword>
<evidence type="ECO:0000256" key="4">
    <source>
        <dbReference type="ARBA" id="ARBA00023136"/>
    </source>
</evidence>
<feature type="domain" description="TLC" evidence="7">
    <location>
        <begin position="76"/>
        <end position="276"/>
    </location>
</feature>
<dbReference type="GO" id="GO:0071618">
    <property type="term" value="F:lysophosphatidylethanolamine acyltransferase activity"/>
    <property type="evidence" value="ECO:0007669"/>
    <property type="project" value="EnsemblFungi"/>
</dbReference>
<comment type="subcellular location">
    <subcellularLocation>
        <location evidence="1">Membrane</location>
        <topology evidence="1">Multi-pass membrane protein</topology>
    </subcellularLocation>
</comment>
<dbReference type="HOGENOM" id="CLU_034597_0_1_1"/>
<organism evidence="8 9">
    <name type="scientific">Kuraishia capsulata CBS 1993</name>
    <dbReference type="NCBI Taxonomy" id="1382522"/>
    <lineage>
        <taxon>Eukaryota</taxon>
        <taxon>Fungi</taxon>
        <taxon>Dikarya</taxon>
        <taxon>Ascomycota</taxon>
        <taxon>Saccharomycotina</taxon>
        <taxon>Pichiomycetes</taxon>
        <taxon>Pichiales</taxon>
        <taxon>Pichiaceae</taxon>
        <taxon>Kuraishia</taxon>
    </lineage>
</organism>
<gene>
    <name evidence="8" type="ORF">KUCA_T00004249001</name>
</gene>
<feature type="transmembrane region" description="Helical" evidence="6">
    <location>
        <begin position="44"/>
        <end position="62"/>
    </location>
</feature>
<dbReference type="AlphaFoldDB" id="W6MSQ8"/>
<feature type="transmembrane region" description="Helical" evidence="6">
    <location>
        <begin position="114"/>
        <end position="132"/>
    </location>
</feature>